<keyword evidence="3" id="KW-1185">Reference proteome</keyword>
<feature type="transmembrane region" description="Helical" evidence="1">
    <location>
        <begin position="20"/>
        <end position="43"/>
    </location>
</feature>
<dbReference type="AlphaFoldDB" id="A0AAD5K5A2"/>
<feature type="transmembrane region" description="Helical" evidence="1">
    <location>
        <begin position="63"/>
        <end position="88"/>
    </location>
</feature>
<accession>A0AAD5K5A2</accession>
<dbReference type="Proteomes" id="UP001209540">
    <property type="component" value="Unassembled WGS sequence"/>
</dbReference>
<proteinExistence type="predicted"/>
<protein>
    <submittedName>
        <fullName evidence="2">Uncharacterized protein</fullName>
    </submittedName>
</protein>
<evidence type="ECO:0000256" key="1">
    <source>
        <dbReference type="SAM" id="Phobius"/>
    </source>
</evidence>
<name>A0AAD5K5A2_9FUNG</name>
<reference evidence="2" key="2">
    <citation type="submission" date="2023-02" db="EMBL/GenBank/DDBJ databases">
        <authorList>
            <consortium name="DOE Joint Genome Institute"/>
            <person name="Mondo S.J."/>
            <person name="Chang Y."/>
            <person name="Wang Y."/>
            <person name="Ahrendt S."/>
            <person name="Andreopoulos W."/>
            <person name="Barry K."/>
            <person name="Beard J."/>
            <person name="Benny G.L."/>
            <person name="Blankenship S."/>
            <person name="Bonito G."/>
            <person name="Cuomo C."/>
            <person name="Desiro A."/>
            <person name="Gervers K.A."/>
            <person name="Hundley H."/>
            <person name="Kuo A."/>
            <person name="LaButti K."/>
            <person name="Lang B.F."/>
            <person name="Lipzen A."/>
            <person name="O'Donnell K."/>
            <person name="Pangilinan J."/>
            <person name="Reynolds N."/>
            <person name="Sandor L."/>
            <person name="Smith M.W."/>
            <person name="Tsang A."/>
            <person name="Grigoriev I.V."/>
            <person name="Stajich J.E."/>
            <person name="Spatafora J.W."/>
        </authorList>
    </citation>
    <scope>NUCLEOTIDE SEQUENCE</scope>
    <source>
        <strain evidence="2">RSA 2281</strain>
    </source>
</reference>
<evidence type="ECO:0000313" key="2">
    <source>
        <dbReference type="EMBL" id="KAI9255159.1"/>
    </source>
</evidence>
<keyword evidence="1" id="KW-0812">Transmembrane</keyword>
<comment type="caution">
    <text evidence="2">The sequence shown here is derived from an EMBL/GenBank/DDBJ whole genome shotgun (WGS) entry which is preliminary data.</text>
</comment>
<feature type="non-terminal residue" evidence="2">
    <location>
        <position position="247"/>
    </location>
</feature>
<organism evidence="2 3">
    <name type="scientific">Phascolomyces articulosus</name>
    <dbReference type="NCBI Taxonomy" id="60185"/>
    <lineage>
        <taxon>Eukaryota</taxon>
        <taxon>Fungi</taxon>
        <taxon>Fungi incertae sedis</taxon>
        <taxon>Mucoromycota</taxon>
        <taxon>Mucoromycotina</taxon>
        <taxon>Mucoromycetes</taxon>
        <taxon>Mucorales</taxon>
        <taxon>Lichtheimiaceae</taxon>
        <taxon>Phascolomyces</taxon>
    </lineage>
</organism>
<dbReference type="EMBL" id="JAIXMP010000023">
    <property type="protein sequence ID" value="KAI9255159.1"/>
    <property type="molecule type" value="Genomic_DNA"/>
</dbReference>
<keyword evidence="1" id="KW-0472">Membrane</keyword>
<gene>
    <name evidence="2" type="ORF">BDA99DRAFT_154061</name>
</gene>
<sequence length="247" mass="28314">MDYAEEQNDSSNGMTKEGVIFFSVFFGYHGAMYIIACCIDIFFGPEHTDYDGPLDYFFNVMFSFPYIVLYKSLILLFKILFAILTIIICQKKINEVIDIEKITSPLFKFFYQWCCYCQLNYILFTYYKPFKKMVECNNKQLCISCSTCCCICPMTNNNSITFTENIDTYNDGNKTISDTSSADFASVNLTSSVAKKKCQEKESALRSKTESNETSYYPATKPPSVSITIEETIFVLNNHNKAPLVIQ</sequence>
<evidence type="ECO:0000313" key="3">
    <source>
        <dbReference type="Proteomes" id="UP001209540"/>
    </source>
</evidence>
<reference evidence="2" key="1">
    <citation type="journal article" date="2022" name="IScience">
        <title>Evolution of zygomycete secretomes and the origins of terrestrial fungal ecologies.</title>
        <authorList>
            <person name="Chang Y."/>
            <person name="Wang Y."/>
            <person name="Mondo S."/>
            <person name="Ahrendt S."/>
            <person name="Andreopoulos W."/>
            <person name="Barry K."/>
            <person name="Beard J."/>
            <person name="Benny G.L."/>
            <person name="Blankenship S."/>
            <person name="Bonito G."/>
            <person name="Cuomo C."/>
            <person name="Desiro A."/>
            <person name="Gervers K.A."/>
            <person name="Hundley H."/>
            <person name="Kuo A."/>
            <person name="LaButti K."/>
            <person name="Lang B.F."/>
            <person name="Lipzen A."/>
            <person name="O'Donnell K."/>
            <person name="Pangilinan J."/>
            <person name="Reynolds N."/>
            <person name="Sandor L."/>
            <person name="Smith M.E."/>
            <person name="Tsang A."/>
            <person name="Grigoriev I.V."/>
            <person name="Stajich J.E."/>
            <person name="Spatafora J.W."/>
        </authorList>
    </citation>
    <scope>NUCLEOTIDE SEQUENCE</scope>
    <source>
        <strain evidence="2">RSA 2281</strain>
    </source>
</reference>
<keyword evidence="1" id="KW-1133">Transmembrane helix</keyword>